<sequence length="243" mass="26399">MVKGAVRYEPGPAFQESGEQGKLEIPASGSTEFWLIQWPLNHVNASDFNGQEVSLNKHHDDGNLGNLESSSGKSYELVSFAAQQPDATVFIPSGSEMKAVGKISRRVCLVRYPEPEELEKEKPSFGSLTPGSRRSAGSSRKTMSRFSGFSKNRSSQGSALSLGQENRSSQGSALSQGQQSAEPMPKHKQKRRDESSLGRHSNVAAKSSEGSQARGAGSNTTSEMLQTPVEKSKKKKKRVRIEE</sequence>
<dbReference type="RefSeq" id="XP_020192530.1">
    <property type="nucleotide sequence ID" value="XM_020336941.4"/>
</dbReference>
<keyword evidence="3" id="KW-1185">Reference proteome</keyword>
<reference evidence="2" key="5">
    <citation type="journal article" date="2021" name="G3 (Bethesda)">
        <title>Aegilops tauschii genome assembly Aet v5.0 features greater sequence contiguity and improved annotation.</title>
        <authorList>
            <person name="Wang L."/>
            <person name="Zhu T."/>
            <person name="Rodriguez J.C."/>
            <person name="Deal K.R."/>
            <person name="Dubcovsky J."/>
            <person name="McGuire P.E."/>
            <person name="Lux T."/>
            <person name="Spannagl M."/>
            <person name="Mayer K.F.X."/>
            <person name="Baldrich P."/>
            <person name="Meyers B.C."/>
            <person name="Huo N."/>
            <person name="Gu Y.Q."/>
            <person name="Zhou H."/>
            <person name="Devos K.M."/>
            <person name="Bennetzen J.L."/>
            <person name="Unver T."/>
            <person name="Budak H."/>
            <person name="Gulick P.J."/>
            <person name="Galiba G."/>
            <person name="Kalapos B."/>
            <person name="Nelson D.R."/>
            <person name="Li P."/>
            <person name="You F.M."/>
            <person name="Luo M.C."/>
            <person name="Dvorak J."/>
        </authorList>
    </citation>
    <scope>NUCLEOTIDE SEQUENCE [LARGE SCALE GENOMIC DNA]</scope>
    <source>
        <strain evidence="2">cv. AL8/78</strain>
    </source>
</reference>
<accession>A0A453EN32</accession>
<reference evidence="2" key="4">
    <citation type="submission" date="2019-03" db="UniProtKB">
        <authorList>
            <consortium name="EnsemblPlants"/>
        </authorList>
    </citation>
    <scope>IDENTIFICATION</scope>
</reference>
<reference evidence="3" key="1">
    <citation type="journal article" date="2014" name="Science">
        <title>Ancient hybridizations among the ancestral genomes of bread wheat.</title>
        <authorList>
            <consortium name="International Wheat Genome Sequencing Consortium,"/>
            <person name="Marcussen T."/>
            <person name="Sandve S.R."/>
            <person name="Heier L."/>
            <person name="Spannagl M."/>
            <person name="Pfeifer M."/>
            <person name="Jakobsen K.S."/>
            <person name="Wulff B.B."/>
            <person name="Steuernagel B."/>
            <person name="Mayer K.F."/>
            <person name="Olsen O.A."/>
        </authorList>
    </citation>
    <scope>NUCLEOTIDE SEQUENCE [LARGE SCALE GENOMIC DNA]</scope>
    <source>
        <strain evidence="3">cv. AL8/78</strain>
    </source>
</reference>
<dbReference type="InterPro" id="IPR038823">
    <property type="entry name" value="MED2_plant"/>
</dbReference>
<proteinExistence type="predicted"/>
<dbReference type="PANTHER" id="PTHR36407">
    <property type="entry name" value="MEDIATOR-ASSOCIATED PROTEIN 2"/>
    <property type="match status" value="1"/>
</dbReference>
<name>A0A453EN32_AEGTS</name>
<organism evidence="2 3">
    <name type="scientific">Aegilops tauschii subsp. strangulata</name>
    <name type="common">Goatgrass</name>
    <dbReference type="NCBI Taxonomy" id="200361"/>
    <lineage>
        <taxon>Eukaryota</taxon>
        <taxon>Viridiplantae</taxon>
        <taxon>Streptophyta</taxon>
        <taxon>Embryophyta</taxon>
        <taxon>Tracheophyta</taxon>
        <taxon>Spermatophyta</taxon>
        <taxon>Magnoliopsida</taxon>
        <taxon>Liliopsida</taxon>
        <taxon>Poales</taxon>
        <taxon>Poaceae</taxon>
        <taxon>BOP clade</taxon>
        <taxon>Pooideae</taxon>
        <taxon>Triticodae</taxon>
        <taxon>Triticeae</taxon>
        <taxon>Triticinae</taxon>
        <taxon>Aegilops</taxon>
    </lineage>
</organism>
<evidence type="ECO:0000256" key="1">
    <source>
        <dbReference type="SAM" id="MobiDB-lite"/>
    </source>
</evidence>
<dbReference type="EnsemblPlants" id="AET3Gv20404000.1">
    <property type="protein sequence ID" value="AET3Gv20404000.1"/>
    <property type="gene ID" value="AET3Gv20404000"/>
</dbReference>
<dbReference type="AlphaFoldDB" id="A0A453EN32"/>
<dbReference type="PANTHER" id="PTHR36407:SF1">
    <property type="entry name" value="MEDIATOR-ASSOCIATED PROTEIN 2"/>
    <property type="match status" value="1"/>
</dbReference>
<feature type="compositionally biased region" description="Low complexity" evidence="1">
    <location>
        <begin position="168"/>
        <end position="181"/>
    </location>
</feature>
<feature type="compositionally biased region" description="Polar residues" evidence="1">
    <location>
        <begin position="204"/>
        <end position="225"/>
    </location>
</feature>
<dbReference type="GeneID" id="109778381"/>
<evidence type="ECO:0000313" key="2">
    <source>
        <dbReference type="EnsemblPlants" id="AET3Gv20404000.1"/>
    </source>
</evidence>
<feature type="compositionally biased region" description="Polar residues" evidence="1">
    <location>
        <begin position="126"/>
        <end position="167"/>
    </location>
</feature>
<dbReference type="OrthoDB" id="1892825at2759"/>
<dbReference type="KEGG" id="ats:109778381"/>
<reference evidence="2" key="3">
    <citation type="journal article" date="2017" name="Nature">
        <title>Genome sequence of the progenitor of the wheat D genome Aegilops tauschii.</title>
        <authorList>
            <person name="Luo M.C."/>
            <person name="Gu Y.Q."/>
            <person name="Puiu D."/>
            <person name="Wang H."/>
            <person name="Twardziok S.O."/>
            <person name="Deal K.R."/>
            <person name="Huo N."/>
            <person name="Zhu T."/>
            <person name="Wang L."/>
            <person name="Wang Y."/>
            <person name="McGuire P.E."/>
            <person name="Liu S."/>
            <person name="Long H."/>
            <person name="Ramasamy R.K."/>
            <person name="Rodriguez J.C."/>
            <person name="Van S.L."/>
            <person name="Yuan L."/>
            <person name="Wang Z."/>
            <person name="Xia Z."/>
            <person name="Xiao L."/>
            <person name="Anderson O.D."/>
            <person name="Ouyang S."/>
            <person name="Liang Y."/>
            <person name="Zimin A.V."/>
            <person name="Pertea G."/>
            <person name="Qi P."/>
            <person name="Bennetzen J.L."/>
            <person name="Dai X."/>
            <person name="Dawson M.W."/>
            <person name="Muller H.G."/>
            <person name="Kugler K."/>
            <person name="Rivarola-Duarte L."/>
            <person name="Spannagl M."/>
            <person name="Mayer K.F.X."/>
            <person name="Lu F.H."/>
            <person name="Bevan M.W."/>
            <person name="Leroy P."/>
            <person name="Li P."/>
            <person name="You F.M."/>
            <person name="Sun Q."/>
            <person name="Liu Z."/>
            <person name="Lyons E."/>
            <person name="Wicker T."/>
            <person name="Salzberg S.L."/>
            <person name="Devos K.M."/>
            <person name="Dvorak J."/>
        </authorList>
    </citation>
    <scope>NUCLEOTIDE SEQUENCE [LARGE SCALE GENOMIC DNA]</scope>
    <source>
        <strain evidence="2">cv. AL8/78</strain>
    </source>
</reference>
<feature type="compositionally biased region" description="Basic residues" evidence="1">
    <location>
        <begin position="232"/>
        <end position="243"/>
    </location>
</feature>
<dbReference type="OMA" id="IQCPISH"/>
<feature type="region of interest" description="Disordered" evidence="1">
    <location>
        <begin position="1"/>
        <end position="21"/>
    </location>
</feature>
<protein>
    <recommendedName>
        <fullName evidence="4">Mediator-associated protein 2</fullName>
    </recommendedName>
</protein>
<evidence type="ECO:0000313" key="3">
    <source>
        <dbReference type="Proteomes" id="UP000015105"/>
    </source>
</evidence>
<evidence type="ECO:0008006" key="4">
    <source>
        <dbReference type="Google" id="ProtNLM"/>
    </source>
</evidence>
<dbReference type="Proteomes" id="UP000015105">
    <property type="component" value="Chromosome 3D"/>
</dbReference>
<reference evidence="3" key="2">
    <citation type="journal article" date="2017" name="Nat. Plants">
        <title>The Aegilops tauschii genome reveals multiple impacts of transposons.</title>
        <authorList>
            <person name="Zhao G."/>
            <person name="Zou C."/>
            <person name="Li K."/>
            <person name="Wang K."/>
            <person name="Li T."/>
            <person name="Gao L."/>
            <person name="Zhang X."/>
            <person name="Wang H."/>
            <person name="Yang Z."/>
            <person name="Liu X."/>
            <person name="Jiang W."/>
            <person name="Mao L."/>
            <person name="Kong X."/>
            <person name="Jiao Y."/>
            <person name="Jia J."/>
        </authorList>
    </citation>
    <scope>NUCLEOTIDE SEQUENCE [LARGE SCALE GENOMIC DNA]</scope>
    <source>
        <strain evidence="3">cv. AL8/78</strain>
    </source>
</reference>
<dbReference type="Gramene" id="AET3Gv20404000.1">
    <property type="protein sequence ID" value="AET3Gv20404000.1"/>
    <property type="gene ID" value="AET3Gv20404000"/>
</dbReference>
<feature type="region of interest" description="Disordered" evidence="1">
    <location>
        <begin position="118"/>
        <end position="243"/>
    </location>
</feature>